<dbReference type="Pfam" id="PF03705">
    <property type="entry name" value="CheR_N"/>
    <property type="match status" value="1"/>
</dbReference>
<gene>
    <name evidence="7" type="ORF">MGWOODY_Tha2540</name>
</gene>
<reference evidence="7" key="1">
    <citation type="submission" date="2015-10" db="EMBL/GenBank/DDBJ databases">
        <authorList>
            <person name="Gilbert D.G."/>
        </authorList>
    </citation>
    <scope>NUCLEOTIDE SEQUENCE</scope>
</reference>
<feature type="domain" description="CheR-type methyltransferase" evidence="6">
    <location>
        <begin position="1"/>
        <end position="272"/>
    </location>
</feature>
<protein>
    <recommendedName>
        <fullName evidence="2">protein-glutamate O-methyltransferase</fullName>
        <ecNumber evidence="2">2.1.1.80</ecNumber>
    </recommendedName>
</protein>
<evidence type="ECO:0000256" key="5">
    <source>
        <dbReference type="ARBA" id="ARBA00022691"/>
    </source>
</evidence>
<evidence type="ECO:0000256" key="2">
    <source>
        <dbReference type="ARBA" id="ARBA00012534"/>
    </source>
</evidence>
<dbReference type="InterPro" id="IPR022641">
    <property type="entry name" value="CheR_N"/>
</dbReference>
<dbReference type="PANTHER" id="PTHR24422:SF21">
    <property type="entry name" value="CHEMOTAXIS PROTEIN METHYLTRANSFERASE 1"/>
    <property type="match status" value="1"/>
</dbReference>
<dbReference type="InterPro" id="IPR022642">
    <property type="entry name" value="CheR_C"/>
</dbReference>
<dbReference type="InterPro" id="IPR050903">
    <property type="entry name" value="Bact_Chemotaxis_MeTrfase"/>
</dbReference>
<evidence type="ECO:0000256" key="1">
    <source>
        <dbReference type="ARBA" id="ARBA00001541"/>
    </source>
</evidence>
<comment type="catalytic activity">
    <reaction evidence="1">
        <text>L-glutamyl-[protein] + S-adenosyl-L-methionine = [protein]-L-glutamate 5-O-methyl ester + S-adenosyl-L-homocysteine</text>
        <dbReference type="Rhea" id="RHEA:24452"/>
        <dbReference type="Rhea" id="RHEA-COMP:10208"/>
        <dbReference type="Rhea" id="RHEA-COMP:10311"/>
        <dbReference type="ChEBI" id="CHEBI:29973"/>
        <dbReference type="ChEBI" id="CHEBI:57856"/>
        <dbReference type="ChEBI" id="CHEBI:59789"/>
        <dbReference type="ChEBI" id="CHEBI:82795"/>
        <dbReference type="EC" id="2.1.1.80"/>
    </reaction>
</comment>
<sequence>MSGDEYRRFQQMLEAASGILLGDGKEYLVTSRLRKLITDRAFSGLDALIAASQRDPSLMNHVVDAMTTNETLWFRDEHPYKIFRERMLPEIAANGRSVRIWSAACSTGQEPYSLRMEIEEYRKRNPGKLNQTISILATDISSSALAVAKEGQYPHIAIRRGMTDPMLSAYFQKTHDDIWTINNLVRKDIEFRALNLQDSFNSLGKFDIIFCRNVLIYFSPETKTNILKRMHALLPVGGYLMLGASESLHNLPDYYEMVACHPGIVFRAKALS</sequence>
<dbReference type="InterPro" id="IPR000780">
    <property type="entry name" value="CheR_MeTrfase"/>
</dbReference>
<proteinExistence type="predicted"/>
<dbReference type="InterPro" id="IPR029063">
    <property type="entry name" value="SAM-dependent_MTases_sf"/>
</dbReference>
<dbReference type="InterPro" id="IPR036804">
    <property type="entry name" value="CheR_N_sf"/>
</dbReference>
<dbReference type="PRINTS" id="PR00996">
    <property type="entry name" value="CHERMTFRASE"/>
</dbReference>
<evidence type="ECO:0000313" key="7">
    <source>
        <dbReference type="EMBL" id="CUS42190.1"/>
    </source>
</evidence>
<dbReference type="PROSITE" id="PS50123">
    <property type="entry name" value="CHER"/>
    <property type="match status" value="1"/>
</dbReference>
<dbReference type="SUPFAM" id="SSF53335">
    <property type="entry name" value="S-adenosyl-L-methionine-dependent methyltransferases"/>
    <property type="match status" value="1"/>
</dbReference>
<dbReference type="PANTHER" id="PTHR24422">
    <property type="entry name" value="CHEMOTAXIS PROTEIN METHYLTRANSFERASE"/>
    <property type="match status" value="1"/>
</dbReference>
<dbReference type="EC" id="2.1.1.80" evidence="2"/>
<dbReference type="AlphaFoldDB" id="A0A160TCJ8"/>
<dbReference type="SUPFAM" id="SSF47757">
    <property type="entry name" value="Chemotaxis receptor methyltransferase CheR, N-terminal domain"/>
    <property type="match status" value="1"/>
</dbReference>
<dbReference type="SMART" id="SM00138">
    <property type="entry name" value="MeTrc"/>
    <property type="match status" value="1"/>
</dbReference>
<evidence type="ECO:0000259" key="6">
    <source>
        <dbReference type="PROSITE" id="PS50123"/>
    </source>
</evidence>
<keyword evidence="3 7" id="KW-0489">Methyltransferase</keyword>
<evidence type="ECO:0000256" key="3">
    <source>
        <dbReference type="ARBA" id="ARBA00022603"/>
    </source>
</evidence>
<keyword evidence="5" id="KW-0949">S-adenosyl-L-methionine</keyword>
<name>A0A160TCJ8_9ZZZZ</name>
<organism evidence="7">
    <name type="scientific">hydrothermal vent metagenome</name>
    <dbReference type="NCBI Taxonomy" id="652676"/>
    <lineage>
        <taxon>unclassified sequences</taxon>
        <taxon>metagenomes</taxon>
        <taxon>ecological metagenomes</taxon>
    </lineage>
</organism>
<dbReference type="EMBL" id="CZQC01000062">
    <property type="protein sequence ID" value="CUS42190.1"/>
    <property type="molecule type" value="Genomic_DNA"/>
</dbReference>
<dbReference type="GO" id="GO:0008983">
    <property type="term" value="F:protein-glutamate O-methyltransferase activity"/>
    <property type="evidence" value="ECO:0007669"/>
    <property type="project" value="UniProtKB-EC"/>
</dbReference>
<dbReference type="Pfam" id="PF01739">
    <property type="entry name" value="CheR"/>
    <property type="match status" value="1"/>
</dbReference>
<accession>A0A160TCJ8</accession>
<dbReference type="GO" id="GO:0032259">
    <property type="term" value="P:methylation"/>
    <property type="evidence" value="ECO:0007669"/>
    <property type="project" value="UniProtKB-KW"/>
</dbReference>
<dbReference type="CDD" id="cd02440">
    <property type="entry name" value="AdoMet_MTases"/>
    <property type="match status" value="1"/>
</dbReference>
<keyword evidence="4 7" id="KW-0808">Transferase</keyword>
<dbReference type="Gene3D" id="1.10.155.10">
    <property type="entry name" value="Chemotaxis receptor methyltransferase CheR, N-terminal domain"/>
    <property type="match status" value="1"/>
</dbReference>
<evidence type="ECO:0000256" key="4">
    <source>
        <dbReference type="ARBA" id="ARBA00022679"/>
    </source>
</evidence>
<dbReference type="Gene3D" id="3.40.50.150">
    <property type="entry name" value="Vaccinia Virus protein VP39"/>
    <property type="match status" value="1"/>
</dbReference>